<dbReference type="InParanoid" id="A0A672LCW9"/>
<name>A0A672LCW9_SINGR</name>
<keyword evidence="17" id="KW-0472">Membrane</keyword>
<dbReference type="InterPro" id="IPR011992">
    <property type="entry name" value="EF-hand-dom_pair"/>
</dbReference>
<dbReference type="GO" id="GO:0008076">
    <property type="term" value="C:voltage-gated potassium channel complex"/>
    <property type="evidence" value="ECO:0007669"/>
    <property type="project" value="TreeGrafter"/>
</dbReference>
<sequence length="160" mass="18862">MHNKTVLDCPSNIVSFITNVQNKNKLRTLKTITRHRVIFNLPNNCFKMIERQQFFSFQFQVEKIAVIRSCIKVLPSSVRTKIIRNIRIIEMLDILKSIYDLMGKSIHPRLKEEAVRQHVRMFFQKMDINQDGVVTIDEFIDCCQKDESIMQSLKIFDNAV</sequence>
<reference evidence="22" key="1">
    <citation type="submission" date="2025-08" db="UniProtKB">
        <authorList>
            <consortium name="Ensembl"/>
        </authorList>
    </citation>
    <scope>IDENTIFICATION</scope>
</reference>
<keyword evidence="12" id="KW-0631">Potassium channel</keyword>
<dbReference type="Proteomes" id="UP000472262">
    <property type="component" value="Unassembled WGS sequence"/>
</dbReference>
<feature type="domain" description="EF-hand" evidence="21">
    <location>
        <begin position="114"/>
        <end position="149"/>
    </location>
</feature>
<dbReference type="PROSITE" id="PS50222">
    <property type="entry name" value="EF_HAND_2"/>
    <property type="match status" value="1"/>
</dbReference>
<evidence type="ECO:0000256" key="14">
    <source>
        <dbReference type="ARBA" id="ARBA00022882"/>
    </source>
</evidence>
<dbReference type="GO" id="GO:0005509">
    <property type="term" value="F:calcium ion binding"/>
    <property type="evidence" value="ECO:0007669"/>
    <property type="project" value="InterPro"/>
</dbReference>
<dbReference type="GO" id="GO:0015459">
    <property type="term" value="F:potassium channel regulator activity"/>
    <property type="evidence" value="ECO:0007669"/>
    <property type="project" value="TreeGrafter"/>
</dbReference>
<evidence type="ECO:0000313" key="23">
    <source>
        <dbReference type="Proteomes" id="UP000472262"/>
    </source>
</evidence>
<dbReference type="Ensembl" id="ENSSGRT00000025363.1">
    <property type="protein sequence ID" value="ENSSGRP00000023524.1"/>
    <property type="gene ID" value="ENSSGRG00000013896.1"/>
</dbReference>
<reference evidence="22" key="2">
    <citation type="submission" date="2025-09" db="UniProtKB">
        <authorList>
            <consortium name="Ensembl"/>
        </authorList>
    </citation>
    <scope>IDENTIFICATION</scope>
</reference>
<evidence type="ECO:0000256" key="9">
    <source>
        <dbReference type="ARBA" id="ARBA00022553"/>
    </source>
</evidence>
<dbReference type="Pfam" id="PF00036">
    <property type="entry name" value="EF-hand_1"/>
    <property type="match status" value="1"/>
</dbReference>
<keyword evidence="15" id="KW-0630">Potassium</keyword>
<evidence type="ECO:0000256" key="3">
    <source>
        <dbReference type="ARBA" id="ARBA00004496"/>
    </source>
</evidence>
<evidence type="ECO:0000256" key="18">
    <source>
        <dbReference type="ARBA" id="ARBA00023140"/>
    </source>
</evidence>
<evidence type="ECO:0000256" key="15">
    <source>
        <dbReference type="ARBA" id="ARBA00022958"/>
    </source>
</evidence>
<dbReference type="InterPro" id="IPR028846">
    <property type="entry name" value="Recoverin"/>
</dbReference>
<accession>A0A672LCW9</accession>
<evidence type="ECO:0000256" key="2">
    <source>
        <dbReference type="ARBA" id="ARBA00004275"/>
    </source>
</evidence>
<keyword evidence="6" id="KW-1003">Cell membrane</keyword>
<evidence type="ECO:0000256" key="10">
    <source>
        <dbReference type="ARBA" id="ARBA00022723"/>
    </source>
</evidence>
<evidence type="ECO:0000256" key="16">
    <source>
        <dbReference type="ARBA" id="ARBA00023065"/>
    </source>
</evidence>
<evidence type="ECO:0000256" key="13">
    <source>
        <dbReference type="ARBA" id="ARBA00022837"/>
    </source>
</evidence>
<keyword evidence="5" id="KW-0813">Transport</keyword>
<dbReference type="GO" id="GO:1901379">
    <property type="term" value="P:regulation of potassium ion transmembrane transport"/>
    <property type="evidence" value="ECO:0007669"/>
    <property type="project" value="TreeGrafter"/>
</dbReference>
<evidence type="ECO:0000256" key="20">
    <source>
        <dbReference type="ARBA" id="ARBA00040738"/>
    </source>
</evidence>
<evidence type="ECO:0000256" key="19">
    <source>
        <dbReference type="ARBA" id="ARBA00023303"/>
    </source>
</evidence>
<dbReference type="PANTHER" id="PTHR23055:SF30">
    <property type="entry name" value="KV CHANNEL-INTERACTING PROTEIN 4"/>
    <property type="match status" value="1"/>
</dbReference>
<dbReference type="PANTHER" id="PTHR23055">
    <property type="entry name" value="CALCIUM BINDING PROTEINS"/>
    <property type="match status" value="1"/>
</dbReference>
<comment type="similarity">
    <text evidence="4">Belongs to the recoverin family.</text>
</comment>
<keyword evidence="11" id="KW-0677">Repeat</keyword>
<keyword evidence="8" id="KW-0633">Potassium transport</keyword>
<evidence type="ECO:0000256" key="6">
    <source>
        <dbReference type="ARBA" id="ARBA00022475"/>
    </source>
</evidence>
<protein>
    <recommendedName>
        <fullName evidence="20">Kv channel-interacting protein 4</fullName>
    </recommendedName>
</protein>
<evidence type="ECO:0000313" key="22">
    <source>
        <dbReference type="Ensembl" id="ENSSGRP00000023524.1"/>
    </source>
</evidence>
<proteinExistence type="inferred from homology"/>
<keyword evidence="19" id="KW-0407">Ion channel</keyword>
<evidence type="ECO:0000256" key="12">
    <source>
        <dbReference type="ARBA" id="ARBA00022826"/>
    </source>
</evidence>
<evidence type="ECO:0000256" key="17">
    <source>
        <dbReference type="ARBA" id="ARBA00023136"/>
    </source>
</evidence>
<keyword evidence="18" id="KW-0576">Peroxisome</keyword>
<evidence type="ECO:0000256" key="4">
    <source>
        <dbReference type="ARBA" id="ARBA00006049"/>
    </source>
</evidence>
<dbReference type="InterPro" id="IPR002048">
    <property type="entry name" value="EF_hand_dom"/>
</dbReference>
<dbReference type="SUPFAM" id="SSF47473">
    <property type="entry name" value="EF-hand"/>
    <property type="match status" value="1"/>
</dbReference>
<dbReference type="Gene3D" id="1.10.238.10">
    <property type="entry name" value="EF-hand"/>
    <property type="match status" value="1"/>
</dbReference>
<organism evidence="22 23">
    <name type="scientific">Sinocyclocheilus grahami</name>
    <name type="common">Dianchi golden-line fish</name>
    <name type="synonym">Barbus grahami</name>
    <dbReference type="NCBI Taxonomy" id="75366"/>
    <lineage>
        <taxon>Eukaryota</taxon>
        <taxon>Metazoa</taxon>
        <taxon>Chordata</taxon>
        <taxon>Craniata</taxon>
        <taxon>Vertebrata</taxon>
        <taxon>Euteleostomi</taxon>
        <taxon>Actinopterygii</taxon>
        <taxon>Neopterygii</taxon>
        <taxon>Teleostei</taxon>
        <taxon>Ostariophysi</taxon>
        <taxon>Cypriniformes</taxon>
        <taxon>Cyprinidae</taxon>
        <taxon>Cyprininae</taxon>
        <taxon>Sinocyclocheilus</taxon>
    </lineage>
</organism>
<keyword evidence="7" id="KW-0963">Cytoplasm</keyword>
<dbReference type="GO" id="GO:0005777">
    <property type="term" value="C:peroxisome"/>
    <property type="evidence" value="ECO:0007669"/>
    <property type="project" value="UniProtKB-SubCell"/>
</dbReference>
<dbReference type="AlphaFoldDB" id="A0A672LCW9"/>
<evidence type="ECO:0000256" key="7">
    <source>
        <dbReference type="ARBA" id="ARBA00022490"/>
    </source>
</evidence>
<dbReference type="PROSITE" id="PS00018">
    <property type="entry name" value="EF_HAND_1"/>
    <property type="match status" value="1"/>
</dbReference>
<evidence type="ECO:0000256" key="5">
    <source>
        <dbReference type="ARBA" id="ARBA00022448"/>
    </source>
</evidence>
<keyword evidence="10" id="KW-0479">Metal-binding</keyword>
<evidence type="ECO:0000256" key="11">
    <source>
        <dbReference type="ARBA" id="ARBA00022737"/>
    </source>
</evidence>
<keyword evidence="13" id="KW-0106">Calcium</keyword>
<keyword evidence="16" id="KW-0406">Ion transport</keyword>
<keyword evidence="14" id="KW-0851">Voltage-gated channel</keyword>
<dbReference type="GO" id="GO:0005267">
    <property type="term" value="F:potassium channel activity"/>
    <property type="evidence" value="ECO:0007669"/>
    <property type="project" value="UniProtKB-KW"/>
</dbReference>
<keyword evidence="23" id="KW-1185">Reference proteome</keyword>
<keyword evidence="9" id="KW-0597">Phosphoprotein</keyword>
<dbReference type="InterPro" id="IPR018247">
    <property type="entry name" value="EF_Hand_1_Ca_BS"/>
</dbReference>
<comment type="subcellular location">
    <subcellularLocation>
        <location evidence="1">Cell membrane</location>
        <topology evidence="1">Peripheral membrane protein</topology>
    </subcellularLocation>
    <subcellularLocation>
        <location evidence="3">Cytoplasm</location>
    </subcellularLocation>
    <subcellularLocation>
        <location evidence="2">Peroxisome</location>
    </subcellularLocation>
</comment>
<evidence type="ECO:0000256" key="1">
    <source>
        <dbReference type="ARBA" id="ARBA00004202"/>
    </source>
</evidence>
<evidence type="ECO:0000259" key="21">
    <source>
        <dbReference type="PROSITE" id="PS50222"/>
    </source>
</evidence>
<evidence type="ECO:0000256" key="8">
    <source>
        <dbReference type="ARBA" id="ARBA00022538"/>
    </source>
</evidence>